<dbReference type="PROSITE" id="PS51318">
    <property type="entry name" value="TAT"/>
    <property type="match status" value="1"/>
</dbReference>
<dbReference type="InterPro" id="IPR006311">
    <property type="entry name" value="TAT_signal"/>
</dbReference>
<dbReference type="PANTHER" id="PTHR43737:SF1">
    <property type="entry name" value="DUF1501 DOMAIN-CONTAINING PROTEIN"/>
    <property type="match status" value="1"/>
</dbReference>
<feature type="transmembrane region" description="Helical" evidence="2">
    <location>
        <begin position="29"/>
        <end position="48"/>
    </location>
</feature>
<organism evidence="3 4">
    <name type="scientific">Winogradskyella jejuensis</name>
    <dbReference type="NCBI Taxonomy" id="1089305"/>
    <lineage>
        <taxon>Bacteria</taxon>
        <taxon>Pseudomonadati</taxon>
        <taxon>Bacteroidota</taxon>
        <taxon>Flavobacteriia</taxon>
        <taxon>Flavobacteriales</taxon>
        <taxon>Flavobacteriaceae</taxon>
        <taxon>Winogradskyella</taxon>
    </lineage>
</organism>
<dbReference type="InterPro" id="IPR010869">
    <property type="entry name" value="DUF1501"/>
</dbReference>
<protein>
    <submittedName>
        <fullName evidence="3">Por secretion system C-terminal sorting domain-containing protein</fullName>
    </submittedName>
</protein>
<gene>
    <name evidence="3" type="ORF">SAMN05444148_0844</name>
</gene>
<evidence type="ECO:0000256" key="2">
    <source>
        <dbReference type="SAM" id="Phobius"/>
    </source>
</evidence>
<dbReference type="NCBIfam" id="TIGR04183">
    <property type="entry name" value="Por_Secre_tail"/>
    <property type="match status" value="1"/>
</dbReference>
<evidence type="ECO:0000256" key="1">
    <source>
        <dbReference type="ARBA" id="ARBA00022729"/>
    </source>
</evidence>
<evidence type="ECO:0000313" key="3">
    <source>
        <dbReference type="EMBL" id="SHG74138.1"/>
    </source>
</evidence>
<dbReference type="OrthoDB" id="9779968at2"/>
<dbReference type="AlphaFoldDB" id="A0A1M5MA43"/>
<reference evidence="4" key="1">
    <citation type="submission" date="2016-11" db="EMBL/GenBank/DDBJ databases">
        <authorList>
            <person name="Varghese N."/>
            <person name="Submissions S."/>
        </authorList>
    </citation>
    <scope>NUCLEOTIDE SEQUENCE [LARGE SCALE GENOMIC DNA]</scope>
    <source>
        <strain evidence="4">DSM 25330</strain>
    </source>
</reference>
<dbReference type="EMBL" id="FQWS01000001">
    <property type="protein sequence ID" value="SHG74138.1"/>
    <property type="molecule type" value="Genomic_DNA"/>
</dbReference>
<dbReference type="STRING" id="1089305.SAMN05444148_0844"/>
<proteinExistence type="predicted"/>
<dbReference type="RefSeq" id="WP_073083503.1">
    <property type="nucleotide sequence ID" value="NZ_FQWS01000001.1"/>
</dbReference>
<sequence length="534" mass="59205">MCNHDLNKHKTSGSNAHDMEHKQWNRRSFLQALGLAGAGTMMIGGAPLSASTNTKLAAAISASDTDRVLVIIRLKGGNDGLNTIVPIYDFDTYAQSRPTIKHDLNSLINLGPDFGMPNYMADLQGLWDNGGMKVIHGVGYENPNQSHFASSDIWASTDANNVTQSGWLGRYFEELYPDYIINPPEIPAAVQIGSIGNLIFEGDYNNYAFSVANPSQLEAIAENGTVHDMTNLPDCVYGEQLEFLRGTTNTTYKYANTIHQAFENGTNTQEYLDEKLGRQLAIVARLIKGNLGSKVYMVTLGGFDTHANQAEKHQELMTDLSNSIKKFYDDLSSVGMDDKVLSMTISEFGRRTYENGSNGTDHGTAAPLMLFGPAIEGNGFIGEHPSLTQLVNDNLDYKQDFRGIYASVMENWLCVNTDLVNEALLNVNYERVNLGFNCSALGVDDFNQERFKHFVIYPNNDTIIKFINPFTQHTVVKLYDIMGREIATLKNEMLFAGEHSIDVKNTVKTKLSIGQYIYKIAVGSQSFSKSLLIR</sequence>
<name>A0A1M5MA43_9FLAO</name>
<dbReference type="Proteomes" id="UP000184522">
    <property type="component" value="Unassembled WGS sequence"/>
</dbReference>
<dbReference type="InterPro" id="IPR026444">
    <property type="entry name" value="Secre_tail"/>
</dbReference>
<keyword evidence="1" id="KW-0732">Signal</keyword>
<keyword evidence="2" id="KW-1133">Transmembrane helix</keyword>
<dbReference type="Pfam" id="PF07394">
    <property type="entry name" value="DUF1501"/>
    <property type="match status" value="1"/>
</dbReference>
<keyword evidence="2" id="KW-0812">Transmembrane</keyword>
<keyword evidence="4" id="KW-1185">Reference proteome</keyword>
<dbReference type="PANTHER" id="PTHR43737">
    <property type="entry name" value="BLL7424 PROTEIN"/>
    <property type="match status" value="1"/>
</dbReference>
<evidence type="ECO:0000313" key="4">
    <source>
        <dbReference type="Proteomes" id="UP000184522"/>
    </source>
</evidence>
<accession>A0A1M5MA43</accession>
<keyword evidence="2" id="KW-0472">Membrane</keyword>